<sequence>MEGFCRSSTSFTDLTERNINGEECSTHVEDSVFQTRDGERENMRPSENCEKEDLSIKFCAFLDDNEGKHSITSELWPELEESSKLMGTQTLHEMTCTASVDKQMLGVGDGFDEASGVSSNSGLCDHQVKSEKNKSNTSEKQLCNEDGKRNAEEMSSTCCETNCRPISQRKSHHWGDKLLLPDFTSVGPKVHFPHYSSKQQQTYPGTAMQLDSDLNKSSPTVAKAAEDEQQALWQNVDSNDQNEYLSSDSSYHAVVSDLQALQELYHNLLVKHAEAELIIGELRQGAHVSLHVEPLQLEHSVQHFIPASPTQPLMLEIPLLQQAEICSSINSQNSTCLPDHGIERSSMRTKLSTIVQKSSTGGDAPSSHCPSNVTEKTSIDGGDTLLSSPQPSFPNLSDVQRTSNDNRDTILPSTQQWLQNTSNNGGDPSSLSTRSWIGNQLSIMRTTTSDCGDVLSSSTWPSIHKLSNTFQKTSISSGDSPSPRTYLGTQNESSTMLMASRDGIDGTSPNIELWDETVSSIVQDAYTNNVKLSSTITPFSKVSSTRDQSSTGKDSLSPNTCPVSTNISAEARFPHGFGVQAPETFRKLVVGQQCRNKNLLEAPPKHQPRMQTWS</sequence>
<protein>
    <submittedName>
        <fullName evidence="2">Uncharacterized protein</fullName>
    </submittedName>
</protein>
<name>A0A8C4Q6R9_EPTBU</name>
<dbReference type="Proteomes" id="UP000694388">
    <property type="component" value="Unplaced"/>
</dbReference>
<feature type="region of interest" description="Disordered" evidence="1">
    <location>
        <begin position="540"/>
        <end position="561"/>
    </location>
</feature>
<dbReference type="PANTHER" id="PTHR21510">
    <property type="entry name" value="AKNA DOMAIN-CONTAINING PROTEIN"/>
    <property type="match status" value="1"/>
</dbReference>
<keyword evidence="3" id="KW-1185">Reference proteome</keyword>
<proteinExistence type="predicted"/>
<feature type="compositionally biased region" description="Polar residues" evidence="1">
    <location>
        <begin position="385"/>
        <end position="403"/>
    </location>
</feature>
<evidence type="ECO:0000256" key="1">
    <source>
        <dbReference type="SAM" id="MobiDB-lite"/>
    </source>
</evidence>
<organism evidence="2 3">
    <name type="scientific">Eptatretus burgeri</name>
    <name type="common">Inshore hagfish</name>
    <dbReference type="NCBI Taxonomy" id="7764"/>
    <lineage>
        <taxon>Eukaryota</taxon>
        <taxon>Metazoa</taxon>
        <taxon>Chordata</taxon>
        <taxon>Craniata</taxon>
        <taxon>Vertebrata</taxon>
        <taxon>Cyclostomata</taxon>
        <taxon>Myxini</taxon>
        <taxon>Myxiniformes</taxon>
        <taxon>Myxinidae</taxon>
        <taxon>Eptatretinae</taxon>
        <taxon>Eptatretus</taxon>
    </lineage>
</organism>
<reference evidence="2" key="1">
    <citation type="submission" date="2025-08" db="UniProtKB">
        <authorList>
            <consortium name="Ensembl"/>
        </authorList>
    </citation>
    <scope>IDENTIFICATION</scope>
</reference>
<dbReference type="AlphaFoldDB" id="A0A8C4Q6R9"/>
<feature type="region of interest" description="Disordered" evidence="1">
    <location>
        <begin position="353"/>
        <end position="409"/>
    </location>
</feature>
<dbReference type="Ensembl" id="ENSEBUT00000011467.1">
    <property type="protein sequence ID" value="ENSEBUP00000010909.1"/>
    <property type="gene ID" value="ENSEBUG00000007011.1"/>
</dbReference>
<reference evidence="2" key="2">
    <citation type="submission" date="2025-09" db="UniProtKB">
        <authorList>
            <consortium name="Ensembl"/>
        </authorList>
    </citation>
    <scope>IDENTIFICATION</scope>
</reference>
<accession>A0A8C4Q6R9</accession>
<dbReference type="InterPro" id="IPR052655">
    <property type="entry name" value="AKNA_Centrosome-Trans_reg"/>
</dbReference>
<evidence type="ECO:0000313" key="3">
    <source>
        <dbReference type="Proteomes" id="UP000694388"/>
    </source>
</evidence>
<dbReference type="PANTHER" id="PTHR21510:SF13">
    <property type="entry name" value="AKNA DOMAIN-CONTAINING PROTEIN"/>
    <property type="match status" value="1"/>
</dbReference>
<evidence type="ECO:0000313" key="2">
    <source>
        <dbReference type="Ensembl" id="ENSEBUP00000010909.1"/>
    </source>
</evidence>